<keyword evidence="3" id="KW-1185">Reference proteome</keyword>
<evidence type="ECO:0000313" key="2">
    <source>
        <dbReference type="EMBL" id="MBD8525761.1"/>
    </source>
</evidence>
<keyword evidence="1" id="KW-0472">Membrane</keyword>
<dbReference type="Proteomes" id="UP000613768">
    <property type="component" value="Unassembled WGS sequence"/>
</dbReference>
<protein>
    <submittedName>
        <fullName evidence="2">Uncharacterized protein</fullName>
    </submittedName>
</protein>
<feature type="transmembrane region" description="Helical" evidence="1">
    <location>
        <begin position="40"/>
        <end position="57"/>
    </location>
</feature>
<name>A0AAW3ZN10_9GAMM</name>
<gene>
    <name evidence="2" type="ORF">IFO71_08390</name>
</gene>
<dbReference type="AlphaFoldDB" id="A0AAW3ZN10"/>
<reference evidence="2 3" key="1">
    <citation type="submission" date="2020-09" db="EMBL/GenBank/DDBJ databases">
        <title>Pseudoxanthomonas sp. CAU 1598 isolated from sand of Yaerae Beach.</title>
        <authorList>
            <person name="Kim W."/>
        </authorList>
    </citation>
    <scope>NUCLEOTIDE SEQUENCE [LARGE SCALE GENOMIC DNA]</scope>
    <source>
        <strain evidence="2 3">CAU 1598</strain>
    </source>
</reference>
<organism evidence="2 3">
    <name type="scientific">Pseudomarimonas arenosa</name>
    <dbReference type="NCBI Taxonomy" id="2774145"/>
    <lineage>
        <taxon>Bacteria</taxon>
        <taxon>Pseudomonadati</taxon>
        <taxon>Pseudomonadota</taxon>
        <taxon>Gammaproteobacteria</taxon>
        <taxon>Lysobacterales</taxon>
        <taxon>Lysobacteraceae</taxon>
        <taxon>Pseudomarimonas</taxon>
    </lineage>
</organism>
<keyword evidence="1" id="KW-1133">Transmembrane helix</keyword>
<evidence type="ECO:0000256" key="1">
    <source>
        <dbReference type="SAM" id="Phobius"/>
    </source>
</evidence>
<accession>A0AAW3ZN10</accession>
<evidence type="ECO:0000313" key="3">
    <source>
        <dbReference type="Proteomes" id="UP000613768"/>
    </source>
</evidence>
<dbReference type="EMBL" id="JACYTR010000012">
    <property type="protein sequence ID" value="MBD8525761.1"/>
    <property type="molecule type" value="Genomic_DNA"/>
</dbReference>
<keyword evidence="1" id="KW-0812">Transmembrane</keyword>
<dbReference type="RefSeq" id="WP_192029129.1">
    <property type="nucleotide sequence ID" value="NZ_JACYTR010000012.1"/>
</dbReference>
<feature type="transmembrane region" description="Helical" evidence="1">
    <location>
        <begin position="88"/>
        <end position="113"/>
    </location>
</feature>
<proteinExistence type="predicted"/>
<sequence length="127" mass="13408">MRPRSLSNASLLMLAVVGGAAIWALSPRLIGFAEPWDSDSMYYLLALAVLGSLLGALARGYGSLLVIAFGVLLGQVLHVLSFGQIGALWMLGLVLLVAYLPPVLLAAAVSLAIRRRGWRRPKDGPAG</sequence>
<feature type="transmembrane region" description="Helical" evidence="1">
    <location>
        <begin position="64"/>
        <end position="82"/>
    </location>
</feature>
<comment type="caution">
    <text evidence="2">The sequence shown here is derived from an EMBL/GenBank/DDBJ whole genome shotgun (WGS) entry which is preliminary data.</text>
</comment>